<dbReference type="Pfam" id="PF02893">
    <property type="entry name" value="GRAM"/>
    <property type="match status" value="1"/>
</dbReference>
<dbReference type="RefSeq" id="XP_031026555.1">
    <property type="nucleotide sequence ID" value="XM_031167515.1"/>
</dbReference>
<name>A0A507C9G1_9FUNG</name>
<dbReference type="STRING" id="1806994.A0A507C9G1"/>
<reference evidence="2 3" key="1">
    <citation type="journal article" date="2019" name="Sci. Rep.">
        <title>Comparative genomics of chytrid fungi reveal insights into the obligate biotrophic and pathogenic lifestyle of Synchytrium endobioticum.</title>
        <authorList>
            <person name="van de Vossenberg B.T.L.H."/>
            <person name="Warris S."/>
            <person name="Nguyen H.D.T."/>
            <person name="van Gent-Pelzer M.P.E."/>
            <person name="Joly D.L."/>
            <person name="van de Geest H.C."/>
            <person name="Bonants P.J.M."/>
            <person name="Smith D.S."/>
            <person name="Levesque C.A."/>
            <person name="van der Lee T.A.J."/>
        </authorList>
    </citation>
    <scope>NUCLEOTIDE SEQUENCE [LARGE SCALE GENOMIC DNA]</scope>
    <source>
        <strain evidence="2 3">JEL517</strain>
    </source>
</reference>
<organism evidence="2 3">
    <name type="scientific">Synchytrium microbalum</name>
    <dbReference type="NCBI Taxonomy" id="1806994"/>
    <lineage>
        <taxon>Eukaryota</taxon>
        <taxon>Fungi</taxon>
        <taxon>Fungi incertae sedis</taxon>
        <taxon>Chytridiomycota</taxon>
        <taxon>Chytridiomycota incertae sedis</taxon>
        <taxon>Chytridiomycetes</taxon>
        <taxon>Synchytriales</taxon>
        <taxon>Synchytriaceae</taxon>
        <taxon>Synchytrium</taxon>
    </lineage>
</organism>
<evidence type="ECO:0000313" key="3">
    <source>
        <dbReference type="Proteomes" id="UP000319731"/>
    </source>
</evidence>
<evidence type="ECO:0000313" key="2">
    <source>
        <dbReference type="EMBL" id="TPX36242.1"/>
    </source>
</evidence>
<dbReference type="InterPro" id="IPR004182">
    <property type="entry name" value="GRAM"/>
</dbReference>
<dbReference type="GeneID" id="42002812"/>
<sequence>MESTYISLLLPSSAHQIGTPHDVETVSDHVDDIEVFLNGGDTPFWAPWRKNHANKDYIIEETTNTVESEKVKFAFDLTQVEDYEGDFACWLSKSVLTRGHMFVTTEHICFYTSLPQDQPVTKSGYLSIRCQPTATYSIRKLTVDKWAEALVTLTTDTKIADKIKVLGAKIRSEHGVGQPVKFIYRELEY</sequence>
<keyword evidence="3" id="KW-1185">Reference proteome</keyword>
<comment type="caution">
    <text evidence="2">The sequence shown here is derived from an EMBL/GenBank/DDBJ whole genome shotgun (WGS) entry which is preliminary data.</text>
</comment>
<dbReference type="OrthoDB" id="2162691at2759"/>
<dbReference type="EMBL" id="QEAO01000005">
    <property type="protein sequence ID" value="TPX36242.1"/>
    <property type="molecule type" value="Genomic_DNA"/>
</dbReference>
<evidence type="ECO:0000259" key="1">
    <source>
        <dbReference type="Pfam" id="PF02893"/>
    </source>
</evidence>
<dbReference type="AlphaFoldDB" id="A0A507C9G1"/>
<accession>A0A507C9G1</accession>
<feature type="domain" description="GRAM" evidence="1">
    <location>
        <begin position="74"/>
        <end position="117"/>
    </location>
</feature>
<dbReference type="Gene3D" id="2.30.29.30">
    <property type="entry name" value="Pleckstrin-homology domain (PH domain)/Phosphotyrosine-binding domain (PTB)"/>
    <property type="match status" value="1"/>
</dbReference>
<proteinExistence type="predicted"/>
<dbReference type="Proteomes" id="UP000319731">
    <property type="component" value="Unassembled WGS sequence"/>
</dbReference>
<protein>
    <recommendedName>
        <fullName evidence="1">GRAM domain-containing protein</fullName>
    </recommendedName>
</protein>
<dbReference type="InterPro" id="IPR011993">
    <property type="entry name" value="PH-like_dom_sf"/>
</dbReference>
<gene>
    <name evidence="2" type="ORF">SmJEL517_g01587</name>
</gene>